<comment type="caution">
    <text evidence="3">The sequence shown here is derived from an EMBL/GenBank/DDBJ whole genome shotgun (WGS) entry which is preliminary data.</text>
</comment>
<name>A0A5N7MAA6_9HYPH</name>
<feature type="compositionally biased region" description="Basic and acidic residues" evidence="2">
    <location>
        <begin position="432"/>
        <end position="450"/>
    </location>
</feature>
<sequence>MLKPKKTSNRRLVDLTYDAIGTSIGRTVKGIRAVTCMIAGPGVREGTMPERGERPIYSSKNAQDFEKLMAKAMTSQEKPVTADLIFSEDGYKAFVSRAREAGLNVIELDLGDSASKRRDAMPAFQNGHEAVAKISQIIAEEGHLAPDRAESTIDRIIKSDFDTELKKALFEVIDADLIEARRRLEEEKDETDRKTGLIDRACEEREIRSRTLIQDNAEIAQALREIGFLRQPDQFLSNLEMSAQRIGSEQTLDNLTKRPALFGQPNRQPGFLETSEQATSRDNIAIINSGQAFQLLTRYAQNLKTVSELAVEAQQLQSKKDELLETVAQRQDAVANVETKLQRESALLVPETRKAVLRDSLDVLLKARENGSAGHRTEQPGTIRATGDKSLNARVEIAPAHINTQQILTAFGAIAGLAAGHLGSSALGPDRSQNERKDKSLPETHQGESVRRRRYAGPRNAEASHGR</sequence>
<evidence type="ECO:0000313" key="3">
    <source>
        <dbReference type="EMBL" id="MPR23843.1"/>
    </source>
</evidence>
<evidence type="ECO:0000256" key="1">
    <source>
        <dbReference type="SAM" id="Coils"/>
    </source>
</evidence>
<keyword evidence="4" id="KW-1185">Reference proteome</keyword>
<proteinExistence type="predicted"/>
<reference evidence="3 4" key="1">
    <citation type="journal article" date="2019" name="Syst. Appl. Microbiol.">
        <title>Microvirga tunisiensis sp. nov., a root nodule symbiotic bacterium isolated from Lupinus micranthus and L. luteus grown in Northern Tunisia.</title>
        <authorList>
            <person name="Msaddak A."/>
            <person name="Rejili M."/>
            <person name="Duran D."/>
            <person name="Mars M."/>
            <person name="Palacios J.M."/>
            <person name="Ruiz-Argueso T."/>
            <person name="Rey L."/>
            <person name="Imperial J."/>
        </authorList>
    </citation>
    <scope>NUCLEOTIDE SEQUENCE [LARGE SCALE GENOMIC DNA]</scope>
    <source>
        <strain evidence="3 4">Lmie10</strain>
    </source>
</reference>
<dbReference type="EMBL" id="VOSK01000001">
    <property type="protein sequence ID" value="MPR23843.1"/>
    <property type="molecule type" value="Genomic_DNA"/>
</dbReference>
<keyword evidence="1" id="KW-0175">Coiled coil</keyword>
<feature type="region of interest" description="Disordered" evidence="2">
    <location>
        <begin position="425"/>
        <end position="467"/>
    </location>
</feature>
<accession>A0A5N7MAA6</accession>
<organism evidence="3 4">
    <name type="scientific">Microvirga tunisiensis</name>
    <dbReference type="NCBI Taxonomy" id="2108360"/>
    <lineage>
        <taxon>Bacteria</taxon>
        <taxon>Pseudomonadati</taxon>
        <taxon>Pseudomonadota</taxon>
        <taxon>Alphaproteobacteria</taxon>
        <taxon>Hyphomicrobiales</taxon>
        <taxon>Methylobacteriaceae</taxon>
        <taxon>Microvirga</taxon>
    </lineage>
</organism>
<dbReference type="Proteomes" id="UP000403266">
    <property type="component" value="Unassembled WGS sequence"/>
</dbReference>
<dbReference type="RefSeq" id="WP_152708740.1">
    <property type="nucleotide sequence ID" value="NZ_VOSJ01000001.1"/>
</dbReference>
<gene>
    <name evidence="3" type="ORF">FS320_01055</name>
</gene>
<feature type="coiled-coil region" evidence="1">
    <location>
        <begin position="306"/>
        <end position="333"/>
    </location>
</feature>
<protein>
    <submittedName>
        <fullName evidence="3">Uncharacterized protein</fullName>
    </submittedName>
</protein>
<evidence type="ECO:0000256" key="2">
    <source>
        <dbReference type="SAM" id="MobiDB-lite"/>
    </source>
</evidence>
<dbReference type="AlphaFoldDB" id="A0A5N7MAA6"/>
<evidence type="ECO:0000313" key="4">
    <source>
        <dbReference type="Proteomes" id="UP000403266"/>
    </source>
</evidence>